<feature type="chain" id="PRO_5004688679" description="WxL domain-containing protein" evidence="1">
    <location>
        <begin position="18"/>
        <end position="212"/>
    </location>
</feature>
<sequence length="212" mass="21566">MKKVLLGLLALSATIMASTGEAGSTGENQIDITTKAFIVDSGLIITEKDTENAAAIRSIELDHGTILKTNPAASSVDRDIYIKKSNGGAFPTSSILEISLAGNSNLVNSSSKIPHTLTATIGTGAGVPTGATSSSNVLKIGGTETSVTKTNQFATLQGATAVKVSLNSEIAAGVISNPTLTLLEGAYSNTSTLSVKFSKVPEVDGTPAGRTR</sequence>
<reference evidence="2 3" key="1">
    <citation type="submission" date="2013-08" db="EMBL/GenBank/DDBJ databases">
        <authorList>
            <person name="Weinstock G."/>
            <person name="Sodergren E."/>
            <person name="Wylie T."/>
            <person name="Fulton L."/>
            <person name="Fulton R."/>
            <person name="Fronick C."/>
            <person name="O'Laughlin M."/>
            <person name="Godfrey J."/>
            <person name="Miner T."/>
            <person name="Herter B."/>
            <person name="Appelbaum E."/>
            <person name="Cordes M."/>
            <person name="Lek S."/>
            <person name="Wollam A."/>
            <person name="Pepin K.H."/>
            <person name="Palsikar V.B."/>
            <person name="Mitreva M."/>
            <person name="Wilson R.K."/>
        </authorList>
    </citation>
    <scope>NUCLEOTIDE SEQUENCE [LARGE SCALE GENOMIC DNA]</scope>
    <source>
        <strain evidence="2 3">ATCC BAA-474</strain>
    </source>
</reference>
<keyword evidence="1" id="KW-0732">Signal</keyword>
<comment type="caution">
    <text evidence="2">The sequence shown here is derived from an EMBL/GenBank/DDBJ whole genome shotgun (WGS) entry which is preliminary data.</text>
</comment>
<evidence type="ECO:0000256" key="1">
    <source>
        <dbReference type="SAM" id="SignalP"/>
    </source>
</evidence>
<evidence type="ECO:0008006" key="4">
    <source>
        <dbReference type="Google" id="ProtNLM"/>
    </source>
</evidence>
<dbReference type="Proteomes" id="UP000017081">
    <property type="component" value="Unassembled WGS sequence"/>
</dbReference>
<dbReference type="RefSeq" id="WP_023050551.1">
    <property type="nucleotide sequence ID" value="NZ_CP173062.2"/>
</dbReference>
<dbReference type="STRING" id="1319815.HMPREF0202_01010"/>
<feature type="signal peptide" evidence="1">
    <location>
        <begin position="1"/>
        <end position="17"/>
    </location>
</feature>
<dbReference type="HOGENOM" id="CLU_1297951_0_0_0"/>
<dbReference type="EMBL" id="AXZF01000038">
    <property type="protein sequence ID" value="ERT69044.1"/>
    <property type="molecule type" value="Genomic_DNA"/>
</dbReference>
<gene>
    <name evidence="2" type="ORF">HMPREF0202_01010</name>
</gene>
<accession>U7VD21</accession>
<proteinExistence type="predicted"/>
<protein>
    <recommendedName>
        <fullName evidence="4">WxL domain-containing protein</fullName>
    </recommendedName>
</protein>
<name>U7VD21_9FUSO</name>
<evidence type="ECO:0000313" key="3">
    <source>
        <dbReference type="Proteomes" id="UP000017081"/>
    </source>
</evidence>
<dbReference type="AlphaFoldDB" id="U7VD21"/>
<organism evidence="2 3">
    <name type="scientific">Cetobacterium somerae ATCC BAA-474</name>
    <dbReference type="NCBI Taxonomy" id="1319815"/>
    <lineage>
        <taxon>Bacteria</taxon>
        <taxon>Fusobacteriati</taxon>
        <taxon>Fusobacteriota</taxon>
        <taxon>Fusobacteriia</taxon>
        <taxon>Fusobacteriales</taxon>
        <taxon>Fusobacteriaceae</taxon>
        <taxon>Cetobacterium</taxon>
    </lineage>
</organism>
<keyword evidence="3" id="KW-1185">Reference proteome</keyword>
<evidence type="ECO:0000313" key="2">
    <source>
        <dbReference type="EMBL" id="ERT69044.1"/>
    </source>
</evidence>